<evidence type="ECO:0000259" key="2">
    <source>
        <dbReference type="PROSITE" id="PS50206"/>
    </source>
</evidence>
<dbReference type="Gene3D" id="3.40.250.10">
    <property type="entry name" value="Rhodanese-like domain"/>
    <property type="match status" value="2"/>
</dbReference>
<dbReference type="GO" id="GO:0046872">
    <property type="term" value="F:metal ion binding"/>
    <property type="evidence" value="ECO:0007669"/>
    <property type="project" value="UniProtKB-KW"/>
</dbReference>
<gene>
    <name evidence="3" type="ORF">CCY01nite_32610</name>
</gene>
<dbReference type="SUPFAM" id="SSF56281">
    <property type="entry name" value="Metallo-hydrolase/oxidoreductase"/>
    <property type="match status" value="1"/>
</dbReference>
<dbReference type="Pfam" id="PF00581">
    <property type="entry name" value="Rhodanese"/>
    <property type="match status" value="1"/>
</dbReference>
<reference evidence="3 4" key="1">
    <citation type="submission" date="2019-07" db="EMBL/GenBank/DDBJ databases">
        <title>Whole genome shotgun sequence of Chitinophaga cymbidii NBRC 109752.</title>
        <authorList>
            <person name="Hosoyama A."/>
            <person name="Uohara A."/>
            <person name="Ohji S."/>
            <person name="Ichikawa N."/>
        </authorList>
    </citation>
    <scope>NUCLEOTIDE SEQUENCE [LARGE SCALE GENOMIC DNA]</scope>
    <source>
        <strain evidence="3 4">NBRC 109752</strain>
    </source>
</reference>
<evidence type="ECO:0000256" key="1">
    <source>
        <dbReference type="ARBA" id="ARBA00022723"/>
    </source>
</evidence>
<dbReference type="Pfam" id="PF00753">
    <property type="entry name" value="Lactamase_B"/>
    <property type="match status" value="1"/>
</dbReference>
<keyword evidence="4" id="KW-1185">Reference proteome</keyword>
<dbReference type="PROSITE" id="PS50206">
    <property type="entry name" value="RHODANESE_3"/>
    <property type="match status" value="2"/>
</dbReference>
<dbReference type="InterPro" id="IPR036866">
    <property type="entry name" value="RibonucZ/Hydroxyglut_hydro"/>
</dbReference>
<dbReference type="InterPro" id="IPR051682">
    <property type="entry name" value="Mito_Persulfide_Diox"/>
</dbReference>
<dbReference type="CDD" id="cd00158">
    <property type="entry name" value="RHOD"/>
    <property type="match status" value="1"/>
</dbReference>
<dbReference type="InterPro" id="IPR001279">
    <property type="entry name" value="Metallo-B-lactamas"/>
</dbReference>
<dbReference type="CDD" id="cd07724">
    <property type="entry name" value="POD-like_MBL-fold"/>
    <property type="match status" value="1"/>
</dbReference>
<dbReference type="PANTHER" id="PTHR43084">
    <property type="entry name" value="PERSULFIDE DIOXYGENASE ETHE1"/>
    <property type="match status" value="1"/>
</dbReference>
<comment type="caution">
    <text evidence="3">The sequence shown here is derived from an EMBL/GenBank/DDBJ whole genome shotgun (WGS) entry which is preliminary data.</text>
</comment>
<dbReference type="EMBL" id="BKAU01000004">
    <property type="protein sequence ID" value="GEP97001.1"/>
    <property type="molecule type" value="Genomic_DNA"/>
</dbReference>
<protein>
    <submittedName>
        <fullName evidence="3">MBL fold hydrolase</fullName>
    </submittedName>
</protein>
<dbReference type="InterPro" id="IPR044528">
    <property type="entry name" value="POD-like_MBL-fold"/>
</dbReference>
<dbReference type="InterPro" id="IPR001763">
    <property type="entry name" value="Rhodanese-like_dom"/>
</dbReference>
<dbReference type="InterPro" id="IPR036873">
    <property type="entry name" value="Rhodanese-like_dom_sf"/>
</dbReference>
<sequence>MKIQQFEDRPLAHYSYAVLDESVSEIILIDPARDITPYLEFARNHNARITGVIETHPHADFVSSHLELHRHTGATVYCSRLLGAYYPHTGFDDGDEIVLGKVKLRALNTPGHSPDSISIVLEHEGTDKAVFTGDTLFVGDCGRPDLREHAGSIMAAREVLARQMYHSLRNKLGTLNDAVKVYPAHGAGSLCGKSLSQESSSTIGDEKRSNWSLQEMTEDQFIAALISDQPFIPPYFGYDVEVNRKGADTLQDALAKVSTSSTPVVPEPGALIIDARPAGIFKSGALPGSVNLQEGNAFETWLGTLVKPGETFYLVAENPEKFSVLAARVAKIGYEPFIKGAFVLKEGPVKMEQLDIADFKLNEAAYTILDIRNAAEVAAMPVFRDALHIPLHELKERAGEVPEEKPVVVHCAGGYRSAAGSSIMAEVLRGKTSVYDLGETVKEFTLPVQQV</sequence>
<feature type="domain" description="Rhodanese" evidence="2">
    <location>
        <begin position="362"/>
        <end position="449"/>
    </location>
</feature>
<evidence type="ECO:0000313" key="4">
    <source>
        <dbReference type="Proteomes" id="UP000321436"/>
    </source>
</evidence>
<keyword evidence="3" id="KW-0378">Hydrolase</keyword>
<proteinExistence type="predicted"/>
<dbReference type="GO" id="GO:0050313">
    <property type="term" value="F:sulfur dioxygenase activity"/>
    <property type="evidence" value="ECO:0007669"/>
    <property type="project" value="InterPro"/>
</dbReference>
<name>A0A512RMT3_9BACT</name>
<dbReference type="FunFam" id="3.60.15.10:FF:000030">
    <property type="entry name" value="Metallo-beta-lactamase family protein"/>
    <property type="match status" value="1"/>
</dbReference>
<accession>A0A512RMT3</accession>
<dbReference type="Proteomes" id="UP000321436">
    <property type="component" value="Unassembled WGS sequence"/>
</dbReference>
<organism evidence="3 4">
    <name type="scientific">Chitinophaga cymbidii</name>
    <dbReference type="NCBI Taxonomy" id="1096750"/>
    <lineage>
        <taxon>Bacteria</taxon>
        <taxon>Pseudomonadati</taxon>
        <taxon>Bacteroidota</taxon>
        <taxon>Chitinophagia</taxon>
        <taxon>Chitinophagales</taxon>
        <taxon>Chitinophagaceae</taxon>
        <taxon>Chitinophaga</taxon>
    </lineage>
</organism>
<dbReference type="AlphaFoldDB" id="A0A512RMT3"/>
<dbReference type="Gene3D" id="3.60.15.10">
    <property type="entry name" value="Ribonuclease Z/Hydroxyacylglutathione hydrolase-like"/>
    <property type="match status" value="1"/>
</dbReference>
<dbReference type="GO" id="GO:0070813">
    <property type="term" value="P:hydrogen sulfide metabolic process"/>
    <property type="evidence" value="ECO:0007669"/>
    <property type="project" value="TreeGrafter"/>
</dbReference>
<dbReference type="SMART" id="SM00450">
    <property type="entry name" value="RHOD"/>
    <property type="match status" value="1"/>
</dbReference>
<dbReference type="GO" id="GO:0006749">
    <property type="term" value="P:glutathione metabolic process"/>
    <property type="evidence" value="ECO:0007669"/>
    <property type="project" value="InterPro"/>
</dbReference>
<dbReference type="RefSeq" id="WP_146864173.1">
    <property type="nucleotide sequence ID" value="NZ_BKAU01000004.1"/>
</dbReference>
<evidence type="ECO:0000313" key="3">
    <source>
        <dbReference type="EMBL" id="GEP97001.1"/>
    </source>
</evidence>
<dbReference type="GO" id="GO:0016787">
    <property type="term" value="F:hydrolase activity"/>
    <property type="evidence" value="ECO:0007669"/>
    <property type="project" value="UniProtKB-KW"/>
</dbReference>
<feature type="domain" description="Rhodanese" evidence="2">
    <location>
        <begin position="266"/>
        <end position="360"/>
    </location>
</feature>
<dbReference type="PANTHER" id="PTHR43084:SF1">
    <property type="entry name" value="PERSULFIDE DIOXYGENASE ETHE1, MITOCHONDRIAL"/>
    <property type="match status" value="1"/>
</dbReference>
<dbReference type="OrthoDB" id="9784009at2"/>
<dbReference type="SMART" id="SM00849">
    <property type="entry name" value="Lactamase_B"/>
    <property type="match status" value="1"/>
</dbReference>
<keyword evidence="1" id="KW-0479">Metal-binding</keyword>
<dbReference type="SUPFAM" id="SSF52821">
    <property type="entry name" value="Rhodanese/Cell cycle control phosphatase"/>
    <property type="match status" value="2"/>
</dbReference>